<evidence type="ECO:0000313" key="3">
    <source>
        <dbReference type="Proteomes" id="UP000521358"/>
    </source>
</evidence>
<dbReference type="EMBL" id="JAAVMB010000017">
    <property type="protein sequence ID" value="NKC68978.1"/>
    <property type="molecule type" value="Genomic_DNA"/>
</dbReference>
<reference evidence="2 3" key="1">
    <citation type="submission" date="2020-03" db="EMBL/GenBank/DDBJ databases">
        <title>Bacterial samples isolated from urine from healthy bovine heifers (Gyr breed).</title>
        <authorList>
            <person name="Giannattasio-Ferraz S."/>
            <person name="Maskeri L."/>
            <person name="Penido A."/>
            <person name="Barbosa-Stancioli E.F."/>
            <person name="Putonti C."/>
        </authorList>
    </citation>
    <scope>NUCLEOTIDE SEQUENCE [LARGE SCALE GENOMIC DNA]</scope>
    <source>
        <strain evidence="2 3">UFMG-H7</strain>
    </source>
</reference>
<dbReference type="AlphaFoldDB" id="A0A7X6I3V0"/>
<dbReference type="Proteomes" id="UP000521358">
    <property type="component" value="Unassembled WGS sequence"/>
</dbReference>
<name>A0A7X6I3V0_9ENTE</name>
<organism evidence="2 3">
    <name type="scientific">Vagococcus fluvialis</name>
    <dbReference type="NCBI Taxonomy" id="2738"/>
    <lineage>
        <taxon>Bacteria</taxon>
        <taxon>Bacillati</taxon>
        <taxon>Bacillota</taxon>
        <taxon>Bacilli</taxon>
        <taxon>Lactobacillales</taxon>
        <taxon>Enterococcaceae</taxon>
        <taxon>Vagococcus</taxon>
    </lineage>
</organism>
<accession>A0A7X6I3V0</accession>
<dbReference type="RefSeq" id="WP_167808032.1">
    <property type="nucleotide sequence ID" value="NZ_JAAVMB010000017.1"/>
</dbReference>
<gene>
    <name evidence="2" type="ORF">HED35_12850</name>
</gene>
<evidence type="ECO:0000313" key="2">
    <source>
        <dbReference type="EMBL" id="NKC68978.1"/>
    </source>
</evidence>
<proteinExistence type="predicted"/>
<protein>
    <submittedName>
        <fullName evidence="2">Uncharacterized protein</fullName>
    </submittedName>
</protein>
<comment type="caution">
    <text evidence="2">The sequence shown here is derived from an EMBL/GenBank/DDBJ whole genome shotgun (WGS) entry which is preliminary data.</text>
</comment>
<evidence type="ECO:0000256" key="1">
    <source>
        <dbReference type="SAM" id="Coils"/>
    </source>
</evidence>
<keyword evidence="1" id="KW-0175">Coiled coil</keyword>
<feature type="coiled-coil region" evidence="1">
    <location>
        <begin position="8"/>
        <end position="42"/>
    </location>
</feature>
<sequence>MADGKVTIEVEIENIDEATKKVEKLIEKLKEAKTLADEIASMEIFVTEENLDIKVLASAITDRLGH</sequence>